<reference evidence="1" key="1">
    <citation type="submission" date="2022-06" db="EMBL/GenBank/DDBJ databases">
        <title>Draft genome sequence of Streptomyces sp. RB6PN25 isolated from peat swamp forest in Thailand.</title>
        <authorList>
            <person name="Duangmal K."/>
            <person name="Klaysubun C."/>
        </authorList>
    </citation>
    <scope>NUCLEOTIDE SEQUENCE</scope>
    <source>
        <strain evidence="1">RB6PN25</strain>
    </source>
</reference>
<evidence type="ECO:0000313" key="2">
    <source>
        <dbReference type="Proteomes" id="UP001057702"/>
    </source>
</evidence>
<keyword evidence="2" id="KW-1185">Reference proteome</keyword>
<proteinExistence type="predicted"/>
<sequence>MNQKSAAEIADAAAELIRDLNYATRYGEQGSTVVYPGDVYDTVANLATLSTRLPQTLIQLRVFLLSEYEDGHLLSTNNTLGTDVSTANGGLYDAARAAHELYEALNRAHNGLSPIAYQAPDNA</sequence>
<accession>A0ABT1PXS0</accession>
<organism evidence="1 2">
    <name type="scientific">Streptomyces humicola</name>
    <dbReference type="NCBI Taxonomy" id="2953240"/>
    <lineage>
        <taxon>Bacteria</taxon>
        <taxon>Bacillati</taxon>
        <taxon>Actinomycetota</taxon>
        <taxon>Actinomycetes</taxon>
        <taxon>Kitasatosporales</taxon>
        <taxon>Streptomycetaceae</taxon>
        <taxon>Streptomyces</taxon>
    </lineage>
</organism>
<dbReference type="EMBL" id="JANFNG010000013">
    <property type="protein sequence ID" value="MCQ4082468.1"/>
    <property type="molecule type" value="Genomic_DNA"/>
</dbReference>
<gene>
    <name evidence="1" type="ORF">NGB36_18135</name>
</gene>
<comment type="caution">
    <text evidence="1">The sequence shown here is derived from an EMBL/GenBank/DDBJ whole genome shotgun (WGS) entry which is preliminary data.</text>
</comment>
<name>A0ABT1PXS0_9ACTN</name>
<dbReference type="Proteomes" id="UP001057702">
    <property type="component" value="Unassembled WGS sequence"/>
</dbReference>
<dbReference type="RefSeq" id="WP_255921376.1">
    <property type="nucleotide sequence ID" value="NZ_JANFNG010000013.1"/>
</dbReference>
<protein>
    <submittedName>
        <fullName evidence="1">Uncharacterized protein</fullName>
    </submittedName>
</protein>
<evidence type="ECO:0000313" key="1">
    <source>
        <dbReference type="EMBL" id="MCQ4082468.1"/>
    </source>
</evidence>